<reference evidence="8 9" key="1">
    <citation type="journal article" date="2018" name="Proc. Natl. Acad. Sci. U.S.A.">
        <title>Draft genome sequence of Camellia sinensis var. sinensis provides insights into the evolution of the tea genome and tea quality.</title>
        <authorList>
            <person name="Wei C."/>
            <person name="Yang H."/>
            <person name="Wang S."/>
            <person name="Zhao J."/>
            <person name="Liu C."/>
            <person name="Gao L."/>
            <person name="Xia E."/>
            <person name="Lu Y."/>
            <person name="Tai Y."/>
            <person name="She G."/>
            <person name="Sun J."/>
            <person name="Cao H."/>
            <person name="Tong W."/>
            <person name="Gao Q."/>
            <person name="Li Y."/>
            <person name="Deng W."/>
            <person name="Jiang X."/>
            <person name="Wang W."/>
            <person name="Chen Q."/>
            <person name="Zhang S."/>
            <person name="Li H."/>
            <person name="Wu J."/>
            <person name="Wang P."/>
            <person name="Li P."/>
            <person name="Shi C."/>
            <person name="Zheng F."/>
            <person name="Jian J."/>
            <person name="Huang B."/>
            <person name="Shan D."/>
            <person name="Shi M."/>
            <person name="Fang C."/>
            <person name="Yue Y."/>
            <person name="Li F."/>
            <person name="Li D."/>
            <person name="Wei S."/>
            <person name="Han B."/>
            <person name="Jiang C."/>
            <person name="Yin Y."/>
            <person name="Xia T."/>
            <person name="Zhang Z."/>
            <person name="Bennetzen J.L."/>
            <person name="Zhao S."/>
            <person name="Wan X."/>
        </authorList>
    </citation>
    <scope>NUCLEOTIDE SEQUENCE [LARGE SCALE GENOMIC DNA]</scope>
    <source>
        <strain evidence="9">cv. Shuchazao</strain>
        <tissue evidence="8">Leaf</tissue>
    </source>
</reference>
<feature type="transmembrane region" description="Helical" evidence="7">
    <location>
        <begin position="20"/>
        <end position="38"/>
    </location>
</feature>
<name>A0A4S4ECB8_CAMSN</name>
<comment type="function">
    <text evidence="1 7">May be involved in both secretory and endocytic intracellular trafficking in the endosomal/prevacuolar compartments.</text>
</comment>
<evidence type="ECO:0000256" key="5">
    <source>
        <dbReference type="ARBA" id="ARBA00022989"/>
    </source>
</evidence>
<dbReference type="AlphaFoldDB" id="A0A4S4ECB8"/>
<dbReference type="Proteomes" id="UP000306102">
    <property type="component" value="Unassembled WGS sequence"/>
</dbReference>
<gene>
    <name evidence="8" type="ORF">TEA_016058</name>
</gene>
<evidence type="ECO:0000313" key="8">
    <source>
        <dbReference type="EMBL" id="THG13903.1"/>
    </source>
</evidence>
<feature type="transmembrane region" description="Helical" evidence="7">
    <location>
        <begin position="110"/>
        <end position="132"/>
    </location>
</feature>
<sequence length="184" mass="20398">MDWSNETAEDLIEALREVDYYGTNYFIMIVFILGLGFLRRPLTIIAAAFTALSVALLNDSFAGTFNEKVTRTVRKFSPHLAARMRPPLIPVIRGRPSAKRAIYISGQPRWVFVLIFSSASFILGFVSCGLFNCPMGICNWPSWYITSYLGILVSSEASAVQSSEFGLCSGRCNEIISMVVMLSA</sequence>
<evidence type="ECO:0000256" key="2">
    <source>
        <dbReference type="ARBA" id="ARBA00004141"/>
    </source>
</evidence>
<keyword evidence="5 7" id="KW-1133">Transmembrane helix</keyword>
<keyword evidence="4 7" id="KW-0812">Transmembrane</keyword>
<evidence type="ECO:0000256" key="7">
    <source>
        <dbReference type="RuleBase" id="RU363107"/>
    </source>
</evidence>
<evidence type="ECO:0000256" key="4">
    <source>
        <dbReference type="ARBA" id="ARBA00022692"/>
    </source>
</evidence>
<dbReference type="GO" id="GO:0016020">
    <property type="term" value="C:membrane"/>
    <property type="evidence" value="ECO:0007669"/>
    <property type="project" value="UniProtKB-SubCell"/>
</dbReference>
<evidence type="ECO:0000256" key="6">
    <source>
        <dbReference type="ARBA" id="ARBA00023136"/>
    </source>
</evidence>
<keyword evidence="9" id="KW-1185">Reference proteome</keyword>
<dbReference type="GO" id="GO:0016192">
    <property type="term" value="P:vesicle-mediated transport"/>
    <property type="evidence" value="ECO:0007669"/>
    <property type="project" value="UniProtKB-ARBA"/>
</dbReference>
<dbReference type="PANTHER" id="PTHR12859:SF0">
    <property type="entry name" value="PRA1 FAMILY PROTEIN"/>
    <property type="match status" value="1"/>
</dbReference>
<comment type="subcellular location">
    <subcellularLocation>
        <location evidence="2 7">Membrane</location>
        <topology evidence="2 7">Multi-pass membrane protein</topology>
    </subcellularLocation>
</comment>
<dbReference type="GO" id="GO:0005783">
    <property type="term" value="C:endoplasmic reticulum"/>
    <property type="evidence" value="ECO:0007669"/>
    <property type="project" value="UniProtKB-ARBA"/>
</dbReference>
<evidence type="ECO:0000313" key="9">
    <source>
        <dbReference type="Proteomes" id="UP000306102"/>
    </source>
</evidence>
<evidence type="ECO:0000256" key="3">
    <source>
        <dbReference type="ARBA" id="ARBA00006483"/>
    </source>
</evidence>
<dbReference type="InterPro" id="IPR004895">
    <property type="entry name" value="Prenylated_rab_accept_PRA1"/>
</dbReference>
<proteinExistence type="inferred from homology"/>
<comment type="caution">
    <text evidence="8">The sequence shown here is derived from an EMBL/GenBank/DDBJ whole genome shotgun (WGS) entry which is preliminary data.</text>
</comment>
<evidence type="ECO:0000256" key="1">
    <source>
        <dbReference type="ARBA" id="ARBA00002501"/>
    </source>
</evidence>
<comment type="similarity">
    <text evidence="3 7">Belongs to the PRA1 family.</text>
</comment>
<dbReference type="Pfam" id="PF03208">
    <property type="entry name" value="PRA1"/>
    <property type="match status" value="1"/>
</dbReference>
<dbReference type="PANTHER" id="PTHR12859">
    <property type="entry name" value="PRA1 PROTEIN"/>
    <property type="match status" value="1"/>
</dbReference>
<dbReference type="EMBL" id="SDRB02005612">
    <property type="protein sequence ID" value="THG13903.1"/>
    <property type="molecule type" value="Genomic_DNA"/>
</dbReference>
<organism evidence="8 9">
    <name type="scientific">Camellia sinensis var. sinensis</name>
    <name type="common">China tea</name>
    <dbReference type="NCBI Taxonomy" id="542762"/>
    <lineage>
        <taxon>Eukaryota</taxon>
        <taxon>Viridiplantae</taxon>
        <taxon>Streptophyta</taxon>
        <taxon>Embryophyta</taxon>
        <taxon>Tracheophyta</taxon>
        <taxon>Spermatophyta</taxon>
        <taxon>Magnoliopsida</taxon>
        <taxon>eudicotyledons</taxon>
        <taxon>Gunneridae</taxon>
        <taxon>Pentapetalae</taxon>
        <taxon>asterids</taxon>
        <taxon>Ericales</taxon>
        <taxon>Theaceae</taxon>
        <taxon>Camellia</taxon>
    </lineage>
</organism>
<keyword evidence="7" id="KW-0813">Transport</keyword>
<protein>
    <recommendedName>
        <fullName evidence="7">PRA1 family protein</fullName>
    </recommendedName>
</protein>
<keyword evidence="6 7" id="KW-0472">Membrane</keyword>
<accession>A0A4S4ECB8</accession>